<dbReference type="EMBL" id="CP045725">
    <property type="protein sequence ID" value="QGF23082.1"/>
    <property type="molecule type" value="Genomic_DNA"/>
</dbReference>
<feature type="transmembrane region" description="Helical" evidence="1">
    <location>
        <begin position="155"/>
        <end position="179"/>
    </location>
</feature>
<feature type="transmembrane region" description="Helical" evidence="1">
    <location>
        <begin position="43"/>
        <end position="66"/>
    </location>
</feature>
<accession>A0A5Q2F858</accession>
<dbReference type="KEGG" id="rain:Rai3103_04715"/>
<dbReference type="AlphaFoldDB" id="A0A5Q2F858"/>
<keyword evidence="1" id="KW-0472">Membrane</keyword>
<organism evidence="2 3">
    <name type="scientific">Raineyella fluvialis</name>
    <dbReference type="NCBI Taxonomy" id="2662261"/>
    <lineage>
        <taxon>Bacteria</taxon>
        <taxon>Bacillati</taxon>
        <taxon>Actinomycetota</taxon>
        <taxon>Actinomycetes</taxon>
        <taxon>Propionibacteriales</taxon>
        <taxon>Propionibacteriaceae</taxon>
        <taxon>Raineyella</taxon>
    </lineage>
</organism>
<keyword evidence="1" id="KW-1133">Transmembrane helix</keyword>
<evidence type="ECO:0000313" key="2">
    <source>
        <dbReference type="EMBL" id="QGF23082.1"/>
    </source>
</evidence>
<reference evidence="2 3" key="1">
    <citation type="submission" date="2019-10" db="EMBL/GenBank/DDBJ databases">
        <title>Genomic analysis of Raineyella sp. CBA3103.</title>
        <authorList>
            <person name="Roh S.W."/>
        </authorList>
    </citation>
    <scope>NUCLEOTIDE SEQUENCE [LARGE SCALE GENOMIC DNA]</scope>
    <source>
        <strain evidence="2 3">CBA3103</strain>
    </source>
</reference>
<keyword evidence="1" id="KW-0812">Transmembrane</keyword>
<proteinExistence type="predicted"/>
<feature type="transmembrane region" description="Helical" evidence="1">
    <location>
        <begin position="199"/>
        <end position="218"/>
    </location>
</feature>
<evidence type="ECO:0000256" key="1">
    <source>
        <dbReference type="SAM" id="Phobius"/>
    </source>
</evidence>
<evidence type="ECO:0008006" key="4">
    <source>
        <dbReference type="Google" id="ProtNLM"/>
    </source>
</evidence>
<dbReference type="RefSeq" id="WP_153571609.1">
    <property type="nucleotide sequence ID" value="NZ_CP045725.1"/>
</dbReference>
<sequence length="223" mass="23713">MTSIGGLLLWLLPLTVLAMISPVMFLNSSTVVAHRGRSDRWRFVAGNALVLVVLGALGMGLLGAALEEAAISELDSRRVELVLGVLLLIVSLVLLRGLLQDRARQRAGGPTPVVAEPHLPRSLVGWGAVSMATNLTTVPLYLAMAQRIGASPLPVAVRIGVLVAVTGLVLLPAWGPVVAADQVPARRRLQERTLRRVTWWMRVGSLVASLAGTVLLLWRGLAG</sequence>
<keyword evidence="3" id="KW-1185">Reference proteome</keyword>
<gene>
    <name evidence="2" type="ORF">Rai3103_04715</name>
</gene>
<protein>
    <recommendedName>
        <fullName evidence="4">Sap, sulfolipid-1-addressing protein</fullName>
    </recommendedName>
</protein>
<dbReference type="Proteomes" id="UP000386847">
    <property type="component" value="Chromosome"/>
</dbReference>
<feature type="transmembrane region" description="Helical" evidence="1">
    <location>
        <begin position="78"/>
        <end position="99"/>
    </location>
</feature>
<name>A0A5Q2F858_9ACTN</name>
<evidence type="ECO:0000313" key="3">
    <source>
        <dbReference type="Proteomes" id="UP000386847"/>
    </source>
</evidence>
<feature type="transmembrane region" description="Helical" evidence="1">
    <location>
        <begin position="123"/>
        <end position="143"/>
    </location>
</feature>